<name>A0A2V2LCW2_9RHOB</name>
<dbReference type="Proteomes" id="UP000245680">
    <property type="component" value="Unassembled WGS sequence"/>
</dbReference>
<evidence type="ECO:0000256" key="5">
    <source>
        <dbReference type="ARBA" id="ARBA00023004"/>
    </source>
</evidence>
<sequence>MLDTMTLTKVVGAFCGALLVYLLGGWLGEALYHGGGHGAHEQAYVIDTGEGDDAAEDEAPVDFLTLVQSADAGAGERIFRQCGACHKINEPVNGVGPHLDGVMGREIAAIGDFGYSGALPSGEVWTLENMNAWIQNPSGFASGTSMSYRGLADDEDRADLVAYLISKSPDYTLPSE</sequence>
<keyword evidence="4" id="KW-0249">Electron transport</keyword>
<evidence type="ECO:0000313" key="10">
    <source>
        <dbReference type="Proteomes" id="UP000245680"/>
    </source>
</evidence>
<keyword evidence="3 6" id="KW-0479">Metal-binding</keyword>
<dbReference type="PRINTS" id="PR00604">
    <property type="entry name" value="CYTCHRMECIAB"/>
</dbReference>
<organism evidence="9 10">
    <name type="scientific">Meridianimarinicoccus roseus</name>
    <dbReference type="NCBI Taxonomy" id="2072018"/>
    <lineage>
        <taxon>Bacteria</taxon>
        <taxon>Pseudomonadati</taxon>
        <taxon>Pseudomonadota</taxon>
        <taxon>Alphaproteobacteria</taxon>
        <taxon>Rhodobacterales</taxon>
        <taxon>Paracoccaceae</taxon>
        <taxon>Meridianimarinicoccus</taxon>
    </lineage>
</organism>
<feature type="transmembrane region" description="Helical" evidence="7">
    <location>
        <begin position="6"/>
        <end position="27"/>
    </location>
</feature>
<dbReference type="AlphaFoldDB" id="A0A2V2LCW2"/>
<evidence type="ECO:0000313" key="9">
    <source>
        <dbReference type="EMBL" id="PWR01601.1"/>
    </source>
</evidence>
<evidence type="ECO:0000259" key="8">
    <source>
        <dbReference type="PROSITE" id="PS51007"/>
    </source>
</evidence>
<dbReference type="InterPro" id="IPR009056">
    <property type="entry name" value="Cyt_c-like_dom"/>
</dbReference>
<dbReference type="RefSeq" id="WP_109812642.1">
    <property type="nucleotide sequence ID" value="NZ_QGKU01000048.1"/>
</dbReference>
<dbReference type="GO" id="GO:0009055">
    <property type="term" value="F:electron transfer activity"/>
    <property type="evidence" value="ECO:0007669"/>
    <property type="project" value="InterPro"/>
</dbReference>
<dbReference type="SUPFAM" id="SSF46626">
    <property type="entry name" value="Cytochrome c"/>
    <property type="match status" value="1"/>
</dbReference>
<evidence type="ECO:0000256" key="4">
    <source>
        <dbReference type="ARBA" id="ARBA00022982"/>
    </source>
</evidence>
<comment type="caution">
    <text evidence="9">The sequence shown here is derived from an EMBL/GenBank/DDBJ whole genome shotgun (WGS) entry which is preliminary data.</text>
</comment>
<keyword evidence="5 6" id="KW-0408">Iron</keyword>
<evidence type="ECO:0000256" key="7">
    <source>
        <dbReference type="SAM" id="Phobius"/>
    </source>
</evidence>
<dbReference type="PANTHER" id="PTHR11961">
    <property type="entry name" value="CYTOCHROME C"/>
    <property type="match status" value="1"/>
</dbReference>
<evidence type="ECO:0000256" key="2">
    <source>
        <dbReference type="ARBA" id="ARBA00022617"/>
    </source>
</evidence>
<keyword evidence="1" id="KW-0813">Transport</keyword>
<keyword evidence="7" id="KW-0472">Membrane</keyword>
<keyword evidence="10" id="KW-1185">Reference proteome</keyword>
<dbReference type="OrthoDB" id="9805828at2"/>
<proteinExistence type="predicted"/>
<dbReference type="EMBL" id="QGKU01000048">
    <property type="protein sequence ID" value="PWR01601.1"/>
    <property type="molecule type" value="Genomic_DNA"/>
</dbReference>
<keyword evidence="2 6" id="KW-0349">Heme</keyword>
<protein>
    <submittedName>
        <fullName evidence="9">Cytochrome c family protein</fullName>
    </submittedName>
</protein>
<dbReference type="GO" id="GO:0046872">
    <property type="term" value="F:metal ion binding"/>
    <property type="evidence" value="ECO:0007669"/>
    <property type="project" value="UniProtKB-KW"/>
</dbReference>
<feature type="domain" description="Cytochrome c" evidence="8">
    <location>
        <begin position="70"/>
        <end position="168"/>
    </location>
</feature>
<dbReference type="PROSITE" id="PS51007">
    <property type="entry name" value="CYTC"/>
    <property type="match status" value="1"/>
</dbReference>
<dbReference type="Gene3D" id="1.10.760.10">
    <property type="entry name" value="Cytochrome c-like domain"/>
    <property type="match status" value="1"/>
</dbReference>
<dbReference type="InterPro" id="IPR036909">
    <property type="entry name" value="Cyt_c-like_dom_sf"/>
</dbReference>
<reference evidence="9 10" key="1">
    <citation type="submission" date="2018-05" db="EMBL/GenBank/DDBJ databases">
        <title>Rhodobacteraceae gen. nov., sp. nov. isolated from sea water.</title>
        <authorList>
            <person name="Ren Y."/>
        </authorList>
    </citation>
    <scope>NUCLEOTIDE SEQUENCE [LARGE SCALE GENOMIC DNA]</scope>
    <source>
        <strain evidence="9 10">TG-679</strain>
    </source>
</reference>
<evidence type="ECO:0000256" key="3">
    <source>
        <dbReference type="ARBA" id="ARBA00022723"/>
    </source>
</evidence>
<dbReference type="GO" id="GO:0020037">
    <property type="term" value="F:heme binding"/>
    <property type="evidence" value="ECO:0007669"/>
    <property type="project" value="InterPro"/>
</dbReference>
<keyword evidence="7" id="KW-1133">Transmembrane helix</keyword>
<dbReference type="Pfam" id="PF00034">
    <property type="entry name" value="Cytochrom_C"/>
    <property type="match status" value="1"/>
</dbReference>
<accession>A0A2V2LCW2</accession>
<evidence type="ECO:0000256" key="1">
    <source>
        <dbReference type="ARBA" id="ARBA00022448"/>
    </source>
</evidence>
<evidence type="ECO:0000256" key="6">
    <source>
        <dbReference type="PROSITE-ProRule" id="PRU00433"/>
    </source>
</evidence>
<dbReference type="InterPro" id="IPR002327">
    <property type="entry name" value="Cyt_c_1A/1B"/>
</dbReference>
<gene>
    <name evidence="9" type="ORF">DKT77_15830</name>
</gene>
<keyword evidence="7" id="KW-0812">Transmembrane</keyword>